<protein>
    <recommendedName>
        <fullName evidence="7">High-potential iron-sulfur protein</fullName>
        <shortName evidence="7">HiPIP</shortName>
    </recommendedName>
</protein>
<proteinExistence type="inferred from homology"/>
<reference evidence="10" key="1">
    <citation type="submission" date="2014-04" db="EMBL/GenBank/DDBJ databases">
        <title>In planta biocontrol of soil-borne Fusarium wilt of banana through a plant endophytic bacterium, Burkholderia cenocepacia 869T2.</title>
        <authorList>
            <person name="Ho Y.-N."/>
            <person name="Chiang H.-M."/>
            <person name="Chao C.-P."/>
            <person name="Su C.-C."/>
            <person name="Hsu H.-F."/>
            <person name="Guo C.-T."/>
            <person name="Hsieh J.-L."/>
            <person name="Huang C.-C."/>
        </authorList>
    </citation>
    <scope>NUCLEOTIDE SEQUENCE [LARGE SCALE GENOMIC DNA]</scope>
    <source>
        <strain evidence="10">869T2</strain>
    </source>
</reference>
<evidence type="ECO:0000256" key="7">
    <source>
        <dbReference type="RuleBase" id="RU000620"/>
    </source>
</evidence>
<dbReference type="PROSITE" id="PS51373">
    <property type="entry name" value="HIPIP"/>
    <property type="match status" value="1"/>
</dbReference>
<accession>A0A071MJG7</accession>
<evidence type="ECO:0000259" key="9">
    <source>
        <dbReference type="PROSITE" id="PS51373"/>
    </source>
</evidence>
<dbReference type="GO" id="GO:0046872">
    <property type="term" value="F:metal ion binding"/>
    <property type="evidence" value="ECO:0007669"/>
    <property type="project" value="UniProtKB-KW"/>
</dbReference>
<keyword evidence="4 7" id="KW-0249">Electron transport</keyword>
<feature type="domain" description="High potential iron-sulfur proteins family profile" evidence="9">
    <location>
        <begin position="27"/>
        <end position="104"/>
    </location>
</feature>
<dbReference type="GO" id="GO:0051539">
    <property type="term" value="F:4 iron, 4 sulfur cluster binding"/>
    <property type="evidence" value="ECO:0007669"/>
    <property type="project" value="UniProtKB-KW"/>
</dbReference>
<dbReference type="PROSITE" id="PS51318">
    <property type="entry name" value="TAT"/>
    <property type="match status" value="1"/>
</dbReference>
<name>A0A071MJG7_9BURK</name>
<evidence type="ECO:0000256" key="6">
    <source>
        <dbReference type="ARBA" id="ARBA00023014"/>
    </source>
</evidence>
<dbReference type="OrthoDB" id="5298540at2"/>
<evidence type="ECO:0000313" key="10">
    <source>
        <dbReference type="EMBL" id="KEA61029.1"/>
    </source>
</evidence>
<keyword evidence="6 7" id="KW-0411">Iron-sulfur</keyword>
<dbReference type="Gene3D" id="4.10.490.10">
    <property type="entry name" value="High potential iron-sulphur protein"/>
    <property type="match status" value="1"/>
</dbReference>
<evidence type="ECO:0000256" key="1">
    <source>
        <dbReference type="ARBA" id="ARBA00022448"/>
    </source>
</evidence>
<keyword evidence="1 7" id="KW-0813">Transport</keyword>
<evidence type="ECO:0000256" key="4">
    <source>
        <dbReference type="ARBA" id="ARBA00022982"/>
    </source>
</evidence>
<dbReference type="GO" id="GO:0019646">
    <property type="term" value="P:aerobic electron transport chain"/>
    <property type="evidence" value="ECO:0007669"/>
    <property type="project" value="InterPro"/>
</dbReference>
<dbReference type="Pfam" id="PF01355">
    <property type="entry name" value="HIPIP"/>
    <property type="match status" value="1"/>
</dbReference>
<dbReference type="EMBL" id="JJOA01000002">
    <property type="protein sequence ID" value="KEA61029.1"/>
    <property type="molecule type" value="Genomic_DNA"/>
</dbReference>
<dbReference type="SUPFAM" id="SSF57652">
    <property type="entry name" value="HIPIP (high potential iron protein)"/>
    <property type="match status" value="1"/>
</dbReference>
<dbReference type="InterPro" id="IPR006311">
    <property type="entry name" value="TAT_signal"/>
</dbReference>
<dbReference type="InterPro" id="IPR036369">
    <property type="entry name" value="HIPIP_sf"/>
</dbReference>
<evidence type="ECO:0000256" key="2">
    <source>
        <dbReference type="ARBA" id="ARBA00022485"/>
    </source>
</evidence>
<dbReference type="GO" id="GO:0009055">
    <property type="term" value="F:electron transfer activity"/>
    <property type="evidence" value="ECO:0007669"/>
    <property type="project" value="InterPro"/>
</dbReference>
<evidence type="ECO:0000256" key="3">
    <source>
        <dbReference type="ARBA" id="ARBA00022723"/>
    </source>
</evidence>
<organism evidence="10">
    <name type="scientific">Burkholderia cenocepacia</name>
    <dbReference type="NCBI Taxonomy" id="95486"/>
    <lineage>
        <taxon>Bacteria</taxon>
        <taxon>Pseudomonadati</taxon>
        <taxon>Pseudomonadota</taxon>
        <taxon>Betaproteobacteria</taxon>
        <taxon>Burkholderiales</taxon>
        <taxon>Burkholderiaceae</taxon>
        <taxon>Burkholderia</taxon>
        <taxon>Burkholderia cepacia complex</taxon>
    </lineage>
</organism>
<comment type="similarity">
    <text evidence="7">Belongs to the high-potential iron-sulfur protein (HiPIP) family.</text>
</comment>
<feature type="signal peptide" evidence="8">
    <location>
        <begin position="1"/>
        <end position="28"/>
    </location>
</feature>
<gene>
    <name evidence="10" type="ORF">DT99_02655</name>
</gene>
<evidence type="ECO:0000256" key="8">
    <source>
        <dbReference type="SAM" id="SignalP"/>
    </source>
</evidence>
<keyword evidence="8" id="KW-0732">Signal</keyword>
<keyword evidence="5 7" id="KW-0408">Iron</keyword>
<sequence>MISRHRRTFFVQAAGLCAALAAGTRAFAAAPPVDENDATAKTLGYRAKATTVDAGKFPKYQAGQTCSNCRFYKAAAGESFGTCPMFAGKAVAAEGWCNVYAKLA</sequence>
<comment type="subunit">
    <text evidence="7">Homodimer.</text>
</comment>
<feature type="chain" id="PRO_5001677958" description="High-potential iron-sulfur protein" evidence="8">
    <location>
        <begin position="29"/>
        <end position="104"/>
    </location>
</feature>
<comment type="function">
    <text evidence="7">Specific class of high-redox-potential 4Fe-4S ferredoxins. Functions in anaerobic electron transport in most purple and in some other photosynthetic bacteria and in at least one genus (Paracoccus) of halophilic, denitrifying bacteria.</text>
</comment>
<evidence type="ECO:0000256" key="5">
    <source>
        <dbReference type="ARBA" id="ARBA00023004"/>
    </source>
</evidence>
<dbReference type="AlphaFoldDB" id="A0A071MJG7"/>
<comment type="caution">
    <text evidence="10">The sequence shown here is derived from an EMBL/GenBank/DDBJ whole genome shotgun (WGS) entry which is preliminary data.</text>
</comment>
<keyword evidence="2 7" id="KW-0004">4Fe-4S</keyword>
<dbReference type="InterPro" id="IPR000170">
    <property type="entry name" value="High_potential_FeS_prot"/>
</dbReference>
<keyword evidence="3 7" id="KW-0479">Metal-binding</keyword>